<protein>
    <submittedName>
        <fullName evidence="2">Uncharacterized protein</fullName>
    </submittedName>
</protein>
<proteinExistence type="predicted"/>
<organism evidence="2 3">
    <name type="scientific">Xenopus laevis</name>
    <name type="common">African clawed frog</name>
    <dbReference type="NCBI Taxonomy" id="8355"/>
    <lineage>
        <taxon>Eukaryota</taxon>
        <taxon>Metazoa</taxon>
        <taxon>Chordata</taxon>
        <taxon>Craniata</taxon>
        <taxon>Vertebrata</taxon>
        <taxon>Euteleostomi</taxon>
        <taxon>Amphibia</taxon>
        <taxon>Batrachia</taxon>
        <taxon>Anura</taxon>
        <taxon>Pipoidea</taxon>
        <taxon>Pipidae</taxon>
        <taxon>Xenopodinae</taxon>
        <taxon>Xenopus</taxon>
        <taxon>Xenopus</taxon>
    </lineage>
</organism>
<reference evidence="3" key="1">
    <citation type="journal article" date="2016" name="Nature">
        <title>Genome evolution in the allotetraploid frog Xenopus laevis.</title>
        <authorList>
            <person name="Session A.M."/>
            <person name="Uno Y."/>
            <person name="Kwon T."/>
            <person name="Chapman J.A."/>
            <person name="Toyoda A."/>
            <person name="Takahashi S."/>
            <person name="Fukui A."/>
            <person name="Hikosaka A."/>
            <person name="Suzuki A."/>
            <person name="Kondo M."/>
            <person name="van Heeringen S.J."/>
            <person name="Quigley I."/>
            <person name="Heinz S."/>
            <person name="Ogino H."/>
            <person name="Ochi H."/>
            <person name="Hellsten U."/>
            <person name="Lyons J.B."/>
            <person name="Simakov O."/>
            <person name="Putnam N."/>
            <person name="Stites J."/>
            <person name="Kuroki Y."/>
            <person name="Tanaka T."/>
            <person name="Michiue T."/>
            <person name="Watanabe M."/>
            <person name="Bogdanovic O."/>
            <person name="Lister R."/>
            <person name="Georgiou G."/>
            <person name="Paranjpe S.S."/>
            <person name="van Kruijsbergen I."/>
            <person name="Shu S."/>
            <person name="Carlson J."/>
            <person name="Kinoshita T."/>
            <person name="Ohta Y."/>
            <person name="Mawaribuchi S."/>
            <person name="Jenkins J."/>
            <person name="Grimwood J."/>
            <person name="Schmutz J."/>
            <person name="Mitros T."/>
            <person name="Mozaffari S.V."/>
            <person name="Suzuki Y."/>
            <person name="Haramoto Y."/>
            <person name="Yamamoto T.S."/>
            <person name="Takagi C."/>
            <person name="Heald R."/>
            <person name="Miller K."/>
            <person name="Haudenschild C."/>
            <person name="Kitzman J."/>
            <person name="Nakayama T."/>
            <person name="Izutsu Y."/>
            <person name="Robert J."/>
            <person name="Fortriede J."/>
            <person name="Burns K."/>
            <person name="Lotay V."/>
            <person name="Karimi K."/>
            <person name="Yasuoka Y."/>
            <person name="Dichmann D.S."/>
            <person name="Flajnik M.F."/>
            <person name="Houston D.W."/>
            <person name="Shendure J."/>
            <person name="DuPasquier L."/>
            <person name="Vize P.D."/>
            <person name="Zorn A.M."/>
            <person name="Ito M."/>
            <person name="Marcotte E.M."/>
            <person name="Wallingford J.B."/>
            <person name="Ito Y."/>
            <person name="Asashima M."/>
            <person name="Ueno N."/>
            <person name="Matsuda Y."/>
            <person name="Veenstra G.J."/>
            <person name="Fujiyama A."/>
            <person name="Harland R.M."/>
            <person name="Taira M."/>
            <person name="Rokhsar D.S."/>
        </authorList>
    </citation>
    <scope>NUCLEOTIDE SEQUENCE [LARGE SCALE GENOMIC DNA]</scope>
    <source>
        <strain evidence="3">J</strain>
    </source>
</reference>
<feature type="compositionally biased region" description="Basic residues" evidence="1">
    <location>
        <begin position="68"/>
        <end position="82"/>
    </location>
</feature>
<feature type="region of interest" description="Disordered" evidence="1">
    <location>
        <begin position="1"/>
        <end position="43"/>
    </location>
</feature>
<evidence type="ECO:0000313" key="2">
    <source>
        <dbReference type="EMBL" id="OCT97949.1"/>
    </source>
</evidence>
<evidence type="ECO:0000256" key="1">
    <source>
        <dbReference type="SAM" id="MobiDB-lite"/>
    </source>
</evidence>
<feature type="non-terminal residue" evidence="2">
    <location>
        <position position="1"/>
    </location>
</feature>
<feature type="compositionally biased region" description="Acidic residues" evidence="1">
    <location>
        <begin position="87"/>
        <end position="98"/>
    </location>
</feature>
<accession>A0A974DTP3</accession>
<evidence type="ECO:0000313" key="3">
    <source>
        <dbReference type="Proteomes" id="UP000694892"/>
    </source>
</evidence>
<sequence>FTGLHSRHGDLKALAARQQRRDSISSKLSSGLAGSRGGRRGISWEEAALSSQATAALCMKRRTDSCKGAHRKNDRGCHKRPRNLAELGEEEEEDDFKEEADSYMPITGKPQH</sequence>
<gene>
    <name evidence="2" type="ORF">XELAEV_18010177mg</name>
</gene>
<dbReference type="EMBL" id="CM004467">
    <property type="protein sequence ID" value="OCT97949.1"/>
    <property type="molecule type" value="Genomic_DNA"/>
</dbReference>
<dbReference type="Proteomes" id="UP000694892">
    <property type="component" value="Chromosome 1S"/>
</dbReference>
<dbReference type="AlphaFoldDB" id="A0A974DTP3"/>
<name>A0A974DTP3_XENLA</name>
<feature type="region of interest" description="Disordered" evidence="1">
    <location>
        <begin position="65"/>
        <end position="112"/>
    </location>
</feature>